<evidence type="ECO:0008006" key="10">
    <source>
        <dbReference type="Google" id="ProtNLM"/>
    </source>
</evidence>
<dbReference type="GO" id="GO:0000166">
    <property type="term" value="F:nucleotide binding"/>
    <property type="evidence" value="ECO:0007669"/>
    <property type="project" value="UniProtKB-KW"/>
</dbReference>
<evidence type="ECO:0000256" key="1">
    <source>
        <dbReference type="ARBA" id="ARBA00022553"/>
    </source>
</evidence>
<keyword evidence="3" id="KW-0540">Nuclease</keyword>
<evidence type="ECO:0000256" key="4">
    <source>
        <dbReference type="ARBA" id="ARBA00022741"/>
    </source>
</evidence>
<comment type="similarity">
    <text evidence="6">Belongs to the HepT RNase toxin family.</text>
</comment>
<evidence type="ECO:0000313" key="9">
    <source>
        <dbReference type="Proteomes" id="UP000811545"/>
    </source>
</evidence>
<reference evidence="8 9" key="1">
    <citation type="journal article" date="2021" name="bioRxiv">
        <title>Unique metabolic strategies in Hadean analogues reveal hints for primordial physiology.</title>
        <authorList>
            <person name="Nobu M.K."/>
            <person name="Nakai R."/>
            <person name="Tamazawa S."/>
            <person name="Mori H."/>
            <person name="Toyoda A."/>
            <person name="Ijiri A."/>
            <person name="Suzuki S."/>
            <person name="Kurokawa K."/>
            <person name="Kamagata Y."/>
            <person name="Tamaki H."/>
        </authorList>
    </citation>
    <scope>NUCLEOTIDE SEQUENCE [LARGE SCALE GENOMIC DNA]</scope>
    <source>
        <strain evidence="8">BS525</strain>
    </source>
</reference>
<dbReference type="Gene3D" id="1.20.120.580">
    <property type="entry name" value="bsu32300-like"/>
    <property type="match status" value="1"/>
</dbReference>
<dbReference type="GO" id="GO:0004540">
    <property type="term" value="F:RNA nuclease activity"/>
    <property type="evidence" value="ECO:0007669"/>
    <property type="project" value="InterPro"/>
</dbReference>
<evidence type="ECO:0000256" key="6">
    <source>
        <dbReference type="ARBA" id="ARBA00024207"/>
    </source>
</evidence>
<dbReference type="InterPro" id="IPR008201">
    <property type="entry name" value="HepT-like"/>
</dbReference>
<dbReference type="Proteomes" id="UP000811545">
    <property type="component" value="Unassembled WGS sequence"/>
</dbReference>
<evidence type="ECO:0000256" key="5">
    <source>
        <dbReference type="ARBA" id="ARBA00022801"/>
    </source>
</evidence>
<name>A0A9E2BJ17_PSYF1</name>
<evidence type="ECO:0000256" key="2">
    <source>
        <dbReference type="ARBA" id="ARBA00022649"/>
    </source>
</evidence>
<keyword evidence="1" id="KW-0597">Phosphoprotein</keyword>
<dbReference type="Pfam" id="PF01934">
    <property type="entry name" value="HepT-like"/>
    <property type="match status" value="1"/>
</dbReference>
<feature type="region of interest" description="Disordered" evidence="7">
    <location>
        <begin position="120"/>
        <end position="142"/>
    </location>
</feature>
<keyword evidence="4" id="KW-0547">Nucleotide-binding</keyword>
<dbReference type="GO" id="GO:0016787">
    <property type="term" value="F:hydrolase activity"/>
    <property type="evidence" value="ECO:0007669"/>
    <property type="project" value="UniProtKB-KW"/>
</dbReference>
<dbReference type="InterPro" id="IPR051813">
    <property type="entry name" value="HepT_RNase_toxin"/>
</dbReference>
<comment type="caution">
    <text evidence="8">The sequence shown here is derived from an EMBL/GenBank/DDBJ whole genome shotgun (WGS) entry which is preliminary data.</text>
</comment>
<accession>A0A9E2BJ17</accession>
<protein>
    <recommendedName>
        <fullName evidence="10">DUF86 domain-containing protein</fullName>
    </recommendedName>
</protein>
<evidence type="ECO:0000313" key="8">
    <source>
        <dbReference type="EMBL" id="MBT9145701.1"/>
    </source>
</evidence>
<dbReference type="PANTHER" id="PTHR34139">
    <property type="entry name" value="UPF0331 PROTEIN MJ0127"/>
    <property type="match status" value="1"/>
</dbReference>
<proteinExistence type="inferred from homology"/>
<sequence length="142" mass="16955">MRREYKLFIQDILDSIKEIEEFVGDMDFNEFYSDRKTRSAVVLKIEIIEEATKNIPKEIKAKYKGLPWKNMAGMRDKTSHFYFGIDYKIVWNVIKKRLPEIKSEVENILKEMEKHKRNISCRNGFDKVPNKNKKEKKGKLPP</sequence>
<dbReference type="AlphaFoldDB" id="A0A9E2BJ17"/>
<keyword evidence="5" id="KW-0378">Hydrolase</keyword>
<dbReference type="InterPro" id="IPR037038">
    <property type="entry name" value="HepT-like_sf"/>
</dbReference>
<evidence type="ECO:0000256" key="7">
    <source>
        <dbReference type="SAM" id="MobiDB-lite"/>
    </source>
</evidence>
<keyword evidence="2" id="KW-1277">Toxin-antitoxin system</keyword>
<dbReference type="EMBL" id="QLTW01000148">
    <property type="protein sequence ID" value="MBT9145701.1"/>
    <property type="molecule type" value="Genomic_DNA"/>
</dbReference>
<evidence type="ECO:0000256" key="3">
    <source>
        <dbReference type="ARBA" id="ARBA00022722"/>
    </source>
</evidence>
<organism evidence="8 9">
    <name type="scientific">Psychracetigena formicireducens</name>
    <dbReference type="NCBI Taxonomy" id="2986056"/>
    <lineage>
        <taxon>Bacteria</taxon>
        <taxon>Bacillati</taxon>
        <taxon>Candidatus Lithacetigenota</taxon>
        <taxon>Candidatus Psychracetigena</taxon>
    </lineage>
</organism>
<dbReference type="PANTHER" id="PTHR34139:SF1">
    <property type="entry name" value="RNASE MJ1380-RELATED"/>
    <property type="match status" value="1"/>
</dbReference>
<feature type="compositionally biased region" description="Basic residues" evidence="7">
    <location>
        <begin position="130"/>
        <end position="142"/>
    </location>
</feature>
<dbReference type="GO" id="GO:0110001">
    <property type="term" value="C:toxin-antitoxin complex"/>
    <property type="evidence" value="ECO:0007669"/>
    <property type="project" value="InterPro"/>
</dbReference>
<gene>
    <name evidence="8" type="ORF">DDT42_01576</name>
</gene>